<feature type="compositionally biased region" description="Basic and acidic residues" evidence="1">
    <location>
        <begin position="277"/>
        <end position="286"/>
    </location>
</feature>
<evidence type="ECO:0000313" key="2">
    <source>
        <dbReference type="EMBL" id="KAJ3178989.1"/>
    </source>
</evidence>
<comment type="caution">
    <text evidence="2">The sequence shown here is derived from an EMBL/GenBank/DDBJ whole genome shotgun (WGS) entry which is preliminary data.</text>
</comment>
<dbReference type="Proteomes" id="UP001212152">
    <property type="component" value="Unassembled WGS sequence"/>
</dbReference>
<evidence type="ECO:0000313" key="3">
    <source>
        <dbReference type="Proteomes" id="UP001212152"/>
    </source>
</evidence>
<dbReference type="AlphaFoldDB" id="A0AAD5TK59"/>
<keyword evidence="3" id="KW-1185">Reference proteome</keyword>
<feature type="compositionally biased region" description="Basic and acidic residues" evidence="1">
    <location>
        <begin position="108"/>
        <end position="120"/>
    </location>
</feature>
<organism evidence="2 3">
    <name type="scientific">Geranomyces variabilis</name>
    <dbReference type="NCBI Taxonomy" id="109894"/>
    <lineage>
        <taxon>Eukaryota</taxon>
        <taxon>Fungi</taxon>
        <taxon>Fungi incertae sedis</taxon>
        <taxon>Chytridiomycota</taxon>
        <taxon>Chytridiomycota incertae sedis</taxon>
        <taxon>Chytridiomycetes</taxon>
        <taxon>Spizellomycetales</taxon>
        <taxon>Powellomycetaceae</taxon>
        <taxon>Geranomyces</taxon>
    </lineage>
</organism>
<dbReference type="EMBL" id="JADGJQ010000023">
    <property type="protein sequence ID" value="KAJ3178989.1"/>
    <property type="molecule type" value="Genomic_DNA"/>
</dbReference>
<proteinExistence type="predicted"/>
<protein>
    <submittedName>
        <fullName evidence="2">Uncharacterized protein</fullName>
    </submittedName>
</protein>
<feature type="region of interest" description="Disordered" evidence="1">
    <location>
        <begin position="492"/>
        <end position="514"/>
    </location>
</feature>
<reference evidence="2" key="1">
    <citation type="submission" date="2020-05" db="EMBL/GenBank/DDBJ databases">
        <title>Phylogenomic resolution of chytrid fungi.</title>
        <authorList>
            <person name="Stajich J.E."/>
            <person name="Amses K."/>
            <person name="Simmons R."/>
            <person name="Seto K."/>
            <person name="Myers J."/>
            <person name="Bonds A."/>
            <person name="Quandt C.A."/>
            <person name="Barry K."/>
            <person name="Liu P."/>
            <person name="Grigoriev I."/>
            <person name="Longcore J.E."/>
            <person name="James T.Y."/>
        </authorList>
    </citation>
    <scope>NUCLEOTIDE SEQUENCE</scope>
    <source>
        <strain evidence="2">JEL0379</strain>
    </source>
</reference>
<feature type="region of interest" description="Disordered" evidence="1">
    <location>
        <begin position="268"/>
        <end position="302"/>
    </location>
</feature>
<gene>
    <name evidence="2" type="ORF">HDU87_003259</name>
</gene>
<sequence length="514" mass="57253">MERPKHALQAADYLARFPGCSNEDFRLYLVDAREKEIAYGGSLPHDIQYAEDLAAARTARLRADIIKAPGSLVDPHQKIVDHLFSEKKRKISHAAHDDGEEDPSIHQNEAKDSRILQNENRAEDSRILQNEAEEIPAPIAPRPGYEEAVQRILKARSSEEAWDPIYWGALDLRYPGESPCADTQRAEHFLPKAIHLQVNQRIHDLLIHAREGISKYARALLDLLEALSRDLGSPKDLGAILVRDGAKEFLLSLKLRIRQKIMVAEEGVADRANGSPKSDEEADLRYGDGASPADRDDKRLRASKGTGKRVDYDYYVGSRELGAGENSGDSPSKDKVNGDLIATIKLAIGQIRKAKKEVFADLPMMDRSKGACDMAAMIAPPFFVVDRHRIRFYVLCEIGSDIFAFRDFGEAVDFGSIDQELMQFSQLSRRFLLFQQLVIHSSAAVDSAKSRVQEDLLSIAGDKEFWGSGGPLPITPIKRDLVRSRTMRRASVPIAGPTPTKKRANAPELRGFPS</sequence>
<evidence type="ECO:0000256" key="1">
    <source>
        <dbReference type="SAM" id="MobiDB-lite"/>
    </source>
</evidence>
<name>A0AAD5TK59_9FUNG</name>
<accession>A0AAD5TK59</accession>
<feature type="region of interest" description="Disordered" evidence="1">
    <location>
        <begin position="90"/>
        <end position="120"/>
    </location>
</feature>